<comment type="caution">
    <text evidence="1">The sequence shown here is derived from an EMBL/GenBank/DDBJ whole genome shotgun (WGS) entry which is preliminary data.</text>
</comment>
<dbReference type="Pfam" id="PF06028">
    <property type="entry name" value="DUF915"/>
    <property type="match status" value="1"/>
</dbReference>
<dbReference type="InterPro" id="IPR029058">
    <property type="entry name" value="AB_hydrolase_fold"/>
</dbReference>
<evidence type="ECO:0000313" key="1">
    <source>
        <dbReference type="EMBL" id="KKB41069.1"/>
    </source>
</evidence>
<reference evidence="1" key="1">
    <citation type="submission" date="2015-02" db="EMBL/GenBank/DDBJ databases">
        <title>Genome Assembly of Bacillaceae bacterium MTCC 8252.</title>
        <authorList>
            <person name="Verma A."/>
            <person name="Khatri I."/>
            <person name="Mual P."/>
            <person name="Subramanian S."/>
            <person name="Krishnamurthi S."/>
        </authorList>
    </citation>
    <scope>NUCLEOTIDE SEQUENCE [LARGE SCALE GENOMIC DNA]</scope>
    <source>
        <strain evidence="1">MTCC 8252</strain>
    </source>
</reference>
<proteinExistence type="predicted"/>
<protein>
    <submittedName>
        <fullName evidence="1">Cell surface hydrolase, membrane-bound</fullName>
    </submittedName>
</protein>
<dbReference type="EMBL" id="JWIR02000025">
    <property type="protein sequence ID" value="KKB41069.1"/>
    <property type="molecule type" value="Genomic_DNA"/>
</dbReference>
<dbReference type="InterPro" id="IPR010315">
    <property type="entry name" value="DUF915_hydro-like"/>
</dbReference>
<name>A0A0F5HT26_BACTR</name>
<dbReference type="GO" id="GO:0016787">
    <property type="term" value="F:hydrolase activity"/>
    <property type="evidence" value="ECO:0007669"/>
    <property type="project" value="UniProtKB-KW"/>
</dbReference>
<keyword evidence="2" id="KW-1185">Reference proteome</keyword>
<dbReference type="SUPFAM" id="SSF53474">
    <property type="entry name" value="alpha/beta-Hydrolases"/>
    <property type="match status" value="1"/>
</dbReference>
<accession>A0A0F5I623</accession>
<gene>
    <name evidence="1" type="ORF">QY95_01132</name>
</gene>
<dbReference type="AlphaFoldDB" id="A0A0F5HT26"/>
<dbReference type="Proteomes" id="UP000031563">
    <property type="component" value="Unassembled WGS sequence"/>
</dbReference>
<dbReference type="Gene3D" id="3.40.50.1820">
    <property type="entry name" value="alpha/beta hydrolase"/>
    <property type="match status" value="1"/>
</dbReference>
<evidence type="ECO:0000313" key="2">
    <source>
        <dbReference type="Proteomes" id="UP000031563"/>
    </source>
</evidence>
<sequence>MSNINKRLLAVFLLFSLIYISINLFSHIQPAESEASSEEAVEATVFIHGYKGTARSFDTLLERFEEQYDWGKRALVCRVTADGKVLVDQLADRHSRERLLVQVIFENNRASFEDTAYWLSKVLSTLHDQYKIEQANLVGHSMGGIVSVQFLEDYSKKPGYPLINHLIVLGSPFAGVIDKEYLLKNTGEGAADLMPNSDALKRLFRHKASFPSDVKVLAIATTGDSLVSTRSVLLLDRIVPKSQFHGQIIASPAITHVGLHESPEVDRLIGEFLWGEND</sequence>
<accession>A0A0F5HT26</accession>
<dbReference type="RefSeq" id="WP_039231109.1">
    <property type="nucleotide sequence ID" value="NZ_JWIQ02000047.1"/>
</dbReference>
<dbReference type="OrthoDB" id="503948at2"/>
<dbReference type="STRING" id="1221996.QY95_01132"/>
<keyword evidence="1" id="KW-0378">Hydrolase</keyword>
<organism evidence="1 2">
    <name type="scientific">Bacillus thermotolerans</name>
    <name type="common">Quasibacillus thermotolerans</name>
    <dbReference type="NCBI Taxonomy" id="1221996"/>
    <lineage>
        <taxon>Bacteria</taxon>
        <taxon>Bacillati</taxon>
        <taxon>Bacillota</taxon>
        <taxon>Bacilli</taxon>
        <taxon>Bacillales</taxon>
        <taxon>Bacillaceae</taxon>
        <taxon>Bacillus</taxon>
    </lineage>
</organism>